<name>A0A941CSM1_9CLOT</name>
<dbReference type="GO" id="GO:0008610">
    <property type="term" value="P:lipid biosynthetic process"/>
    <property type="evidence" value="ECO:0007669"/>
    <property type="project" value="InterPro"/>
</dbReference>
<sequence length="478" mass="54593">MLSPDQININEDDLYDAAADRYKKYAKARKVLNVPMPIAIVYPKNTDEVSKILSYCNEKRINVIPRGGKTATEGGLENWKEETIVLDALNLNRIIKIDPYNMQATVEAGVALQSLEDELRKIGYTTGHSPQSKPVAKFGGLVATRSIGQFSTLYGGIEDMVVGLECVFPDGHISRIKNVSRRAGGPDIRHIIIGNEGTLCYITEVTVKIFKHHPENNRFFGYLIKDVDTGIKILREVMVNGYRPSVARTYSEEDAAQHFYHFYENKCILIFMAEGQENLVEATSQGILEAVEKFKDGVIKQVDSSLIENWFNHLNWSQKDIDDEIEGMLENDYHAGFTTEISADWETIPKIYKNVMERVRKEFPRAHDLTMLGGHSSHSYINGTNMYFVYNYEIHCAPEDELRIYHHPLQTIIVEETLRLGGSMCHHHGIGKYRSEWTRDEHGTAYYMLEKLKEAYDPNGIMNFGTIFPQEEGMKYIK</sequence>
<organism evidence="9 10">
    <name type="scientific">Proteiniclasticum sediminis</name>
    <dbReference type="NCBI Taxonomy" id="2804028"/>
    <lineage>
        <taxon>Bacteria</taxon>
        <taxon>Bacillati</taxon>
        <taxon>Bacillota</taxon>
        <taxon>Clostridia</taxon>
        <taxon>Eubacteriales</taxon>
        <taxon>Clostridiaceae</taxon>
        <taxon>Proteiniclasticum</taxon>
    </lineage>
</organism>
<dbReference type="SUPFAM" id="SSF55103">
    <property type="entry name" value="FAD-linked oxidases, C-terminal domain"/>
    <property type="match status" value="1"/>
</dbReference>
<dbReference type="SUPFAM" id="SSF56176">
    <property type="entry name" value="FAD-binding/transporter-associated domain-like"/>
    <property type="match status" value="1"/>
</dbReference>
<dbReference type="InterPro" id="IPR025650">
    <property type="entry name" value="Alkyl-DHAP_Synthase"/>
</dbReference>
<evidence type="ECO:0000256" key="1">
    <source>
        <dbReference type="ARBA" id="ARBA00008000"/>
    </source>
</evidence>
<proteinExistence type="inferred from homology"/>
<comment type="caution">
    <text evidence="9">The sequence shown here is derived from an EMBL/GenBank/DDBJ whole genome shotgun (WGS) entry which is preliminary data.</text>
</comment>
<dbReference type="PANTHER" id="PTHR46568:SF1">
    <property type="entry name" value="ALKYLDIHYDROXYACETONEPHOSPHATE SYNTHASE, PEROXISOMAL"/>
    <property type="match status" value="1"/>
</dbReference>
<dbReference type="PANTHER" id="PTHR46568">
    <property type="entry name" value="ALKYLDIHYDROXYACETONEPHOSPHATE SYNTHASE, PEROXISOMAL"/>
    <property type="match status" value="1"/>
</dbReference>
<dbReference type="InterPro" id="IPR036318">
    <property type="entry name" value="FAD-bd_PCMH-like_sf"/>
</dbReference>
<protein>
    <submittedName>
        <fullName evidence="9">FAD-binding oxidoreductase</fullName>
    </submittedName>
</protein>
<dbReference type="InterPro" id="IPR016169">
    <property type="entry name" value="FAD-bd_PCMH_sub2"/>
</dbReference>
<evidence type="ECO:0000313" key="9">
    <source>
        <dbReference type="EMBL" id="MBR0577389.1"/>
    </source>
</evidence>
<dbReference type="InterPro" id="IPR004113">
    <property type="entry name" value="FAD-bd_oxidored_4_C"/>
</dbReference>
<dbReference type="GO" id="GO:0016491">
    <property type="term" value="F:oxidoreductase activity"/>
    <property type="evidence" value="ECO:0007669"/>
    <property type="project" value="UniProtKB-KW"/>
</dbReference>
<feature type="binding site" evidence="6">
    <location>
        <begin position="196"/>
        <end position="202"/>
    </location>
    <ligand>
        <name>FAD</name>
        <dbReference type="ChEBI" id="CHEBI:57692"/>
    </ligand>
</feature>
<feature type="active site" description="Proton donor/acceptor" evidence="5">
    <location>
        <position position="387"/>
    </location>
</feature>
<accession>A0A941CSM1</accession>
<dbReference type="Pfam" id="PF02913">
    <property type="entry name" value="FAD-oxidase_C"/>
    <property type="match status" value="1"/>
</dbReference>
<feature type="domain" description="FAD-binding PCMH-type" evidence="8">
    <location>
        <begin position="33"/>
        <end position="212"/>
    </location>
</feature>
<keyword evidence="3 6" id="KW-0274">FAD</keyword>
<dbReference type="Pfam" id="PF01565">
    <property type="entry name" value="FAD_binding_4"/>
    <property type="match status" value="1"/>
</dbReference>
<evidence type="ECO:0000256" key="5">
    <source>
        <dbReference type="PIRSR" id="PIRSR625650-1"/>
    </source>
</evidence>
<keyword evidence="2" id="KW-0285">Flavoprotein</keyword>
<comment type="cofactor">
    <cofactor evidence="6">
        <name>FAD</name>
        <dbReference type="ChEBI" id="CHEBI:57692"/>
    </cofactor>
</comment>
<dbReference type="GO" id="GO:0071949">
    <property type="term" value="F:FAD binding"/>
    <property type="evidence" value="ECO:0007669"/>
    <property type="project" value="InterPro"/>
</dbReference>
<evidence type="ECO:0000256" key="3">
    <source>
        <dbReference type="ARBA" id="ARBA00022827"/>
    </source>
</evidence>
<dbReference type="InterPro" id="IPR006094">
    <property type="entry name" value="Oxid_FAD_bind_N"/>
</dbReference>
<feature type="site" description="Important for enzyme activity" evidence="7">
    <location>
        <position position="248"/>
    </location>
</feature>
<keyword evidence="10" id="KW-1185">Reference proteome</keyword>
<dbReference type="Gene3D" id="3.30.300.330">
    <property type="match status" value="1"/>
</dbReference>
<evidence type="ECO:0000256" key="6">
    <source>
        <dbReference type="PIRSR" id="PIRSR625650-3"/>
    </source>
</evidence>
<dbReference type="AlphaFoldDB" id="A0A941CSM1"/>
<gene>
    <name evidence="9" type="ORF">KCG48_13830</name>
</gene>
<evidence type="ECO:0000256" key="4">
    <source>
        <dbReference type="ARBA" id="ARBA00023002"/>
    </source>
</evidence>
<keyword evidence="4" id="KW-0560">Oxidoreductase</keyword>
<reference evidence="9" key="1">
    <citation type="submission" date="2021-04" db="EMBL/GenBank/DDBJ databases">
        <title>Proteiniclasticum sedimins sp. nov., an obligate anaerobic bacterium isolated from anaerobic sludge.</title>
        <authorList>
            <person name="Liu J."/>
        </authorList>
    </citation>
    <scope>NUCLEOTIDE SEQUENCE</scope>
    <source>
        <strain evidence="9">BAD-10</strain>
    </source>
</reference>
<dbReference type="GO" id="GO:0008609">
    <property type="term" value="F:alkylglycerone-phosphate synthase activity"/>
    <property type="evidence" value="ECO:0007669"/>
    <property type="project" value="InterPro"/>
</dbReference>
<evidence type="ECO:0000259" key="8">
    <source>
        <dbReference type="PROSITE" id="PS51387"/>
    </source>
</evidence>
<dbReference type="InterPro" id="IPR016166">
    <property type="entry name" value="FAD-bd_PCMH"/>
</dbReference>
<dbReference type="EMBL" id="JAGSCS010000030">
    <property type="protein sequence ID" value="MBR0577389.1"/>
    <property type="molecule type" value="Genomic_DNA"/>
</dbReference>
<dbReference type="Gene3D" id="3.30.465.10">
    <property type="match status" value="1"/>
</dbReference>
<dbReference type="PROSITE" id="PS51387">
    <property type="entry name" value="FAD_PCMH"/>
    <property type="match status" value="1"/>
</dbReference>
<evidence type="ECO:0000256" key="2">
    <source>
        <dbReference type="ARBA" id="ARBA00022630"/>
    </source>
</evidence>
<evidence type="ECO:0000313" key="10">
    <source>
        <dbReference type="Proteomes" id="UP000675379"/>
    </source>
</evidence>
<dbReference type="Proteomes" id="UP000675379">
    <property type="component" value="Unassembled WGS sequence"/>
</dbReference>
<comment type="similarity">
    <text evidence="1">Belongs to the FAD-binding oxidoreductase/transferase type 4 family.</text>
</comment>
<dbReference type="InterPro" id="IPR016164">
    <property type="entry name" value="FAD-linked_Oxase-like_C"/>
</dbReference>
<evidence type="ECO:0000256" key="7">
    <source>
        <dbReference type="PIRSR" id="PIRSR625650-4"/>
    </source>
</evidence>